<feature type="compositionally biased region" description="Basic residues" evidence="1">
    <location>
        <begin position="13"/>
        <end position="30"/>
    </location>
</feature>
<dbReference type="GeneID" id="28839099"/>
<feature type="compositionally biased region" description="Basic and acidic residues" evidence="1">
    <location>
        <begin position="118"/>
        <end position="132"/>
    </location>
</feature>
<feature type="compositionally biased region" description="Basic and acidic residues" evidence="1">
    <location>
        <begin position="88"/>
        <end position="102"/>
    </location>
</feature>
<evidence type="ECO:0000313" key="4">
    <source>
        <dbReference type="Proteomes" id="UP000091956"/>
    </source>
</evidence>
<feature type="compositionally biased region" description="Basic and acidic residues" evidence="1">
    <location>
        <begin position="300"/>
        <end position="318"/>
    </location>
</feature>
<dbReference type="Pfam" id="PF06371">
    <property type="entry name" value="Drf_GBD"/>
    <property type="match status" value="1"/>
</dbReference>
<dbReference type="AlphaFoldDB" id="A0A1B8GKX8"/>
<dbReference type="STRING" id="342668.A0A1B8GKX8"/>
<dbReference type="InterPro" id="IPR016024">
    <property type="entry name" value="ARM-type_fold"/>
</dbReference>
<feature type="domain" description="Formin GTPase-binding" evidence="2">
    <location>
        <begin position="321"/>
        <end position="598"/>
    </location>
</feature>
<keyword evidence="4" id="KW-1185">Reference proteome</keyword>
<name>A0A1B8GKX8_9PEZI</name>
<reference evidence="3 4" key="1">
    <citation type="submission" date="2016-03" db="EMBL/GenBank/DDBJ databases">
        <title>Comparative genomics of Pseudogymnoascus destructans, the fungus causing white-nose syndrome of bats.</title>
        <authorList>
            <person name="Palmer J.M."/>
            <person name="Drees K.P."/>
            <person name="Foster J.T."/>
            <person name="Lindner D.L."/>
        </authorList>
    </citation>
    <scope>NUCLEOTIDE SEQUENCE [LARGE SCALE GENOMIC DNA]</scope>
    <source>
        <strain evidence="3 4">UAMH 10579</strain>
    </source>
</reference>
<dbReference type="RefSeq" id="XP_018130226.2">
    <property type="nucleotide sequence ID" value="XM_018275173.2"/>
</dbReference>
<proteinExistence type="predicted"/>
<dbReference type="SUPFAM" id="SSF48371">
    <property type="entry name" value="ARM repeat"/>
    <property type="match status" value="1"/>
</dbReference>
<protein>
    <recommendedName>
        <fullName evidence="2">Formin GTPase-binding domain-containing protein</fullName>
    </recommendedName>
</protein>
<dbReference type="Proteomes" id="UP000091956">
    <property type="component" value="Unassembled WGS sequence"/>
</dbReference>
<accession>A0A1B8GKX8</accession>
<evidence type="ECO:0000313" key="3">
    <source>
        <dbReference type="EMBL" id="OBT96493.2"/>
    </source>
</evidence>
<feature type="compositionally biased region" description="Polar residues" evidence="1">
    <location>
        <begin position="371"/>
        <end position="395"/>
    </location>
</feature>
<dbReference type="InterPro" id="IPR010473">
    <property type="entry name" value="GTPase-bd"/>
</dbReference>
<dbReference type="Gene3D" id="1.25.10.10">
    <property type="entry name" value="Leucine-rich Repeat Variant"/>
    <property type="match status" value="1"/>
</dbReference>
<feature type="compositionally biased region" description="Gly residues" evidence="1">
    <location>
        <begin position="814"/>
        <end position="823"/>
    </location>
</feature>
<feature type="region of interest" description="Disordered" evidence="1">
    <location>
        <begin position="370"/>
        <end position="449"/>
    </location>
</feature>
<organism evidence="3 4">
    <name type="scientific">Pseudogymnoascus verrucosus</name>
    <dbReference type="NCBI Taxonomy" id="342668"/>
    <lineage>
        <taxon>Eukaryota</taxon>
        <taxon>Fungi</taxon>
        <taxon>Dikarya</taxon>
        <taxon>Ascomycota</taxon>
        <taxon>Pezizomycotina</taxon>
        <taxon>Leotiomycetes</taxon>
        <taxon>Thelebolales</taxon>
        <taxon>Thelebolaceae</taxon>
        <taxon>Pseudogymnoascus</taxon>
    </lineage>
</organism>
<feature type="compositionally biased region" description="Pro residues" evidence="1">
    <location>
        <begin position="178"/>
        <end position="188"/>
    </location>
</feature>
<sequence length="833" mass="92619">MATMSNSTDSTRHHTRTKSALRSFMHKRSASKGAPLSTSPTDIFVATPGYDQPNSATVSPPDYFHSRALGEINQNQQKPVEQPPSPRKSKDAERSKDKEGFRYLHKKTLSTISLKSLSSKDNENKNKEEKERKPKKSKSSTNLAALLTRPRSSKSRQKLAADAGFMSIKDKENQPPNNSRPPESPTRPPIYTQFSSQHFATQQFGGRFLEDDTNVPTGNERYSDDHDAFFAEEGLPPTLGQRDGSRPNSMSIPASYIVQDISRPASKAGPASFEGTRAAESPTEQFYQKQPVAPTPVLKSEQKLPSKQDLKAKPKEDNSGAEASLDMRDVDAEFEAMLDRRNIPENQRYKMRSLANTMKIDFIRQDWAETAASQKEPPTTAGSMESTTSGSHTVESSPQKSKRPRSRTFTGFTLSKSGKKGANVAETKPETSNRHTRTKSSDSTADKGKSLSATVSAASNLIAKAKGHLATDFVAYLRKVQKPESVEVGKLHKLRLLLRNETVAWTDEFITLGGMTEIIALLHRIMAVEWREEHEDALLHESLLCLKALCTTALALSHLALIQASLFPALLGMLFDEEKKGPSEFLTRTIISSLLFTYLQSAPLPERQARAETLLKHLRDPMPSEEERPVPFVLEMHQERPYRVWCKEVVNVTKEVFWIFLHTLNVVLAPDDSAQPLTAGDDELAYMRTHFPTPLPPLPTAPYVGGVEWEATNYITSHLFLVNGIISCLPPSRRTELRAQLRISGWERCMGGSLRTCKEKFYGGVHVALREWVGAALADGWEVSEVRFGKRSEPRSGSPRKVKKGEEAPRLGGLDLGESGGGKWEQEEVGGWL</sequence>
<evidence type="ECO:0000259" key="2">
    <source>
        <dbReference type="SMART" id="SM01140"/>
    </source>
</evidence>
<dbReference type="GO" id="GO:0003779">
    <property type="term" value="F:actin binding"/>
    <property type="evidence" value="ECO:0007669"/>
    <property type="project" value="InterPro"/>
</dbReference>
<feature type="region of interest" description="Disordered" evidence="1">
    <location>
        <begin position="1"/>
        <end position="328"/>
    </location>
</feature>
<feature type="compositionally biased region" description="Polar residues" evidence="1">
    <location>
        <begin position="192"/>
        <end position="204"/>
    </location>
</feature>
<dbReference type="EMBL" id="KV460228">
    <property type="protein sequence ID" value="OBT96493.2"/>
    <property type="molecule type" value="Genomic_DNA"/>
</dbReference>
<dbReference type="GO" id="GO:0030036">
    <property type="term" value="P:actin cytoskeleton organization"/>
    <property type="evidence" value="ECO:0007669"/>
    <property type="project" value="InterPro"/>
</dbReference>
<dbReference type="InterPro" id="IPR011989">
    <property type="entry name" value="ARM-like"/>
</dbReference>
<dbReference type="GO" id="GO:0031267">
    <property type="term" value="F:small GTPase binding"/>
    <property type="evidence" value="ECO:0007669"/>
    <property type="project" value="InterPro"/>
</dbReference>
<reference evidence="4" key="2">
    <citation type="journal article" date="2018" name="Nat. Commun.">
        <title>Extreme sensitivity to ultraviolet light in the fungal pathogen causing white-nose syndrome of bats.</title>
        <authorList>
            <person name="Palmer J.M."/>
            <person name="Drees K.P."/>
            <person name="Foster J.T."/>
            <person name="Lindner D.L."/>
        </authorList>
    </citation>
    <scope>NUCLEOTIDE SEQUENCE [LARGE SCALE GENOMIC DNA]</scope>
    <source>
        <strain evidence="4">UAMH 10579</strain>
    </source>
</reference>
<dbReference type="SMART" id="SM01140">
    <property type="entry name" value="Drf_GBD"/>
    <property type="match status" value="1"/>
</dbReference>
<feature type="region of interest" description="Disordered" evidence="1">
    <location>
        <begin position="788"/>
        <end position="833"/>
    </location>
</feature>
<evidence type="ECO:0000256" key="1">
    <source>
        <dbReference type="SAM" id="MobiDB-lite"/>
    </source>
</evidence>
<gene>
    <name evidence="3" type="ORF">VE01_05713</name>
</gene>